<feature type="region of interest" description="Disordered" evidence="1">
    <location>
        <begin position="226"/>
        <end position="300"/>
    </location>
</feature>
<feature type="compositionally biased region" description="Polar residues" evidence="1">
    <location>
        <begin position="272"/>
        <end position="300"/>
    </location>
</feature>
<feature type="domain" description="DUF7924" evidence="2">
    <location>
        <begin position="293"/>
        <end position="447"/>
    </location>
</feature>
<evidence type="ECO:0000313" key="3">
    <source>
        <dbReference type="EMBL" id="KAF2257908.1"/>
    </source>
</evidence>
<reference evidence="4" key="1">
    <citation type="journal article" date="2020" name="Stud. Mycol.">
        <title>101 Dothideomycetes genomes: A test case for predicting lifestyles and emergence of pathogens.</title>
        <authorList>
            <person name="Haridas S."/>
            <person name="Albert R."/>
            <person name="Binder M."/>
            <person name="Bloem J."/>
            <person name="LaButti K."/>
            <person name="Salamov A."/>
            <person name="Andreopoulos B."/>
            <person name="Baker S."/>
            <person name="Barry K."/>
            <person name="Bills G."/>
            <person name="Bluhm B."/>
            <person name="Cannon C."/>
            <person name="Castanera R."/>
            <person name="Culley D."/>
            <person name="Daum C."/>
            <person name="Ezra D."/>
            <person name="Gonzalez J."/>
            <person name="Henrissat B."/>
            <person name="Kuo A."/>
            <person name="Liang C."/>
            <person name="Lipzen A."/>
            <person name="Lutzoni F."/>
            <person name="Magnuson J."/>
            <person name="Mondo S."/>
            <person name="Nolan M."/>
            <person name="Ohm R."/>
            <person name="Pangilinan J."/>
            <person name="Park H.-J."/>
            <person name="Ramirez L."/>
            <person name="Alfaro M."/>
            <person name="Sun H."/>
            <person name="Tritt A."/>
            <person name="Yoshinaga Y."/>
            <person name="Zwiers L.-H."/>
            <person name="Turgeon B."/>
            <person name="Goodwin S."/>
            <person name="Spatafora J."/>
            <person name="Crous P."/>
            <person name="Grigoriev I."/>
        </authorList>
    </citation>
    <scope>NUCLEOTIDE SEQUENCE [LARGE SCALE GENOMIC DNA]</scope>
    <source>
        <strain evidence="4">CBS 304.66</strain>
    </source>
</reference>
<gene>
    <name evidence="3" type="ORF">CC78DRAFT_549542</name>
</gene>
<accession>A0A9P4MXV7</accession>
<dbReference type="Proteomes" id="UP000800093">
    <property type="component" value="Unassembled WGS sequence"/>
</dbReference>
<feature type="compositionally biased region" description="Polar residues" evidence="1">
    <location>
        <begin position="118"/>
        <end position="131"/>
    </location>
</feature>
<protein>
    <recommendedName>
        <fullName evidence="2">DUF7924 domain-containing protein</fullName>
    </recommendedName>
</protein>
<proteinExistence type="predicted"/>
<dbReference type="OrthoDB" id="5372703at2759"/>
<evidence type="ECO:0000259" key="2">
    <source>
        <dbReference type="Pfam" id="PF25545"/>
    </source>
</evidence>
<sequence>MKRLLEGVESTELLEDSAHHCKRRKPEHTSDSSLDILNCAFECDQTNTPALTQQTLEKLDVASKSESVEDYGVSCRQSVEQWADKCKTEDKIEMPPSPTPSSLSWRGNRRRTAKLAQRQRSSSPVKKANNPQYRAMNMADANLFVDHLPEAPAEVETQLRRVFGDTTLLAKHKRAIDRLAIQYCEESRVLAKKCAGENEWRSHLFLGLLQPLERLEPDTLMLSASEKPWNPELKPTAPSPFDFDPRPTSTSHSHNDVQPLDVDTVPPRAPSAASTFPNTPIFSAPSTAPSDISSENPNGLSTPKPDITLGLAHTNFTPIQKSVLMQLQDESHVQSEPHQVQIGLRFPFLVVESKGGAGGGNMIGAQNQAAVDGACALNILGDLEQVVAHMRSRACHGDLAHGEIRGNQETVYKVPMIVFSVTSEGPLYEIWVHYRVSETYHMTCHRAWRTTRREDADEFVRALAGIVEWGRRGFRDNVFSSLGHIEQAMRRGVPLRIEEVYSNERG</sequence>
<organism evidence="3 4">
    <name type="scientific">Lojkania enalia</name>
    <dbReference type="NCBI Taxonomy" id="147567"/>
    <lineage>
        <taxon>Eukaryota</taxon>
        <taxon>Fungi</taxon>
        <taxon>Dikarya</taxon>
        <taxon>Ascomycota</taxon>
        <taxon>Pezizomycotina</taxon>
        <taxon>Dothideomycetes</taxon>
        <taxon>Pleosporomycetidae</taxon>
        <taxon>Pleosporales</taxon>
        <taxon>Pleosporales incertae sedis</taxon>
        <taxon>Lojkania</taxon>
    </lineage>
</organism>
<keyword evidence="4" id="KW-1185">Reference proteome</keyword>
<feature type="region of interest" description="Disordered" evidence="1">
    <location>
        <begin position="90"/>
        <end position="131"/>
    </location>
</feature>
<evidence type="ECO:0000256" key="1">
    <source>
        <dbReference type="SAM" id="MobiDB-lite"/>
    </source>
</evidence>
<name>A0A9P4MXV7_9PLEO</name>
<dbReference type="InterPro" id="IPR057684">
    <property type="entry name" value="DUF7924"/>
</dbReference>
<evidence type="ECO:0000313" key="4">
    <source>
        <dbReference type="Proteomes" id="UP000800093"/>
    </source>
</evidence>
<dbReference type="EMBL" id="ML986821">
    <property type="protein sequence ID" value="KAF2257908.1"/>
    <property type="molecule type" value="Genomic_DNA"/>
</dbReference>
<comment type="caution">
    <text evidence="3">The sequence shown here is derived from an EMBL/GenBank/DDBJ whole genome shotgun (WGS) entry which is preliminary data.</text>
</comment>
<dbReference type="Pfam" id="PF25545">
    <property type="entry name" value="DUF7924"/>
    <property type="match status" value="1"/>
</dbReference>
<dbReference type="AlphaFoldDB" id="A0A9P4MXV7"/>